<comment type="caution">
    <text evidence="2">The sequence shown here is derived from an EMBL/GenBank/DDBJ whole genome shotgun (WGS) entry which is preliminary data.</text>
</comment>
<evidence type="ECO:0000313" key="2">
    <source>
        <dbReference type="EMBL" id="KAJ1177731.1"/>
    </source>
</evidence>
<keyword evidence="3" id="KW-1185">Reference proteome</keyword>
<accession>A0AAV7TNF0</accession>
<feature type="compositionally biased region" description="Polar residues" evidence="1">
    <location>
        <begin position="145"/>
        <end position="155"/>
    </location>
</feature>
<dbReference type="EMBL" id="JANPWB010000006">
    <property type="protein sequence ID" value="KAJ1177731.1"/>
    <property type="molecule type" value="Genomic_DNA"/>
</dbReference>
<protein>
    <submittedName>
        <fullName evidence="2">Uncharacterized protein</fullName>
    </submittedName>
</protein>
<organism evidence="2 3">
    <name type="scientific">Pleurodeles waltl</name>
    <name type="common">Iberian ribbed newt</name>
    <dbReference type="NCBI Taxonomy" id="8319"/>
    <lineage>
        <taxon>Eukaryota</taxon>
        <taxon>Metazoa</taxon>
        <taxon>Chordata</taxon>
        <taxon>Craniata</taxon>
        <taxon>Vertebrata</taxon>
        <taxon>Euteleostomi</taxon>
        <taxon>Amphibia</taxon>
        <taxon>Batrachia</taxon>
        <taxon>Caudata</taxon>
        <taxon>Salamandroidea</taxon>
        <taxon>Salamandridae</taxon>
        <taxon>Pleurodelinae</taxon>
        <taxon>Pleurodeles</taxon>
    </lineage>
</organism>
<dbReference type="AlphaFoldDB" id="A0AAV7TNF0"/>
<dbReference type="Proteomes" id="UP001066276">
    <property type="component" value="Chromosome 3_2"/>
</dbReference>
<evidence type="ECO:0000313" key="3">
    <source>
        <dbReference type="Proteomes" id="UP001066276"/>
    </source>
</evidence>
<evidence type="ECO:0000256" key="1">
    <source>
        <dbReference type="SAM" id="MobiDB-lite"/>
    </source>
</evidence>
<feature type="region of interest" description="Disordered" evidence="1">
    <location>
        <begin position="1"/>
        <end position="155"/>
    </location>
</feature>
<name>A0AAV7TNF0_PLEWA</name>
<sequence length="155" mass="16115">MRLGQSRPVSPRAGCLTDPRAHARPHAPRGPLTTGPSGVPGKPHCHLHTSPGAPLPPPGLQTVSAGPRRSKPRVTPRDHGPLGPYLRGRQPPSSPARRRALPSPSGLLDTPPSARPLSASGTAGLCARRLRARPGPERLPPSSTPDPSSACTVYP</sequence>
<proteinExistence type="predicted"/>
<reference evidence="2" key="1">
    <citation type="journal article" date="2022" name="bioRxiv">
        <title>Sequencing and chromosome-scale assembly of the giantPleurodeles waltlgenome.</title>
        <authorList>
            <person name="Brown T."/>
            <person name="Elewa A."/>
            <person name="Iarovenko S."/>
            <person name="Subramanian E."/>
            <person name="Araus A.J."/>
            <person name="Petzold A."/>
            <person name="Susuki M."/>
            <person name="Suzuki K.-i.T."/>
            <person name="Hayashi T."/>
            <person name="Toyoda A."/>
            <person name="Oliveira C."/>
            <person name="Osipova E."/>
            <person name="Leigh N.D."/>
            <person name="Simon A."/>
            <person name="Yun M.H."/>
        </authorList>
    </citation>
    <scope>NUCLEOTIDE SEQUENCE</scope>
    <source>
        <strain evidence="2">20211129_DDA</strain>
        <tissue evidence="2">Liver</tissue>
    </source>
</reference>
<gene>
    <name evidence="2" type="ORF">NDU88_002983</name>
</gene>